<dbReference type="GO" id="GO:0016787">
    <property type="term" value="F:hydrolase activity"/>
    <property type="evidence" value="ECO:0007669"/>
    <property type="project" value="UniProtKB-KW"/>
</dbReference>
<evidence type="ECO:0000256" key="5">
    <source>
        <dbReference type="ARBA" id="ARBA00022801"/>
    </source>
</evidence>
<dbReference type="InterPro" id="IPR002716">
    <property type="entry name" value="PIN_dom"/>
</dbReference>
<keyword evidence="2" id="KW-1277">Toxin-antitoxin system</keyword>
<name>A0A975BIM5_9BACT</name>
<keyword evidence="3" id="KW-0540">Nuclease</keyword>
<evidence type="ECO:0000256" key="6">
    <source>
        <dbReference type="ARBA" id="ARBA00022842"/>
    </source>
</evidence>
<dbReference type="GO" id="GO:0046872">
    <property type="term" value="F:metal ion binding"/>
    <property type="evidence" value="ECO:0007669"/>
    <property type="project" value="UniProtKB-KW"/>
</dbReference>
<keyword evidence="5" id="KW-0378">Hydrolase</keyword>
<dbReference type="AlphaFoldDB" id="A0A975BIM5"/>
<comment type="similarity">
    <text evidence="7">Belongs to the PINc/VapC protein family.</text>
</comment>
<sequence>MKQILLDTNAYSRFMGGDENVLDVLAKAQIVYFSIFVLGELFAGFRGGSKEQENRKLLDKFIRKPTVSVLNGSDKTANIFGMLRDTLKKAGTPLPINDIWIASHAIETDSVVITYDSHFKKIPGLRIWKHLC</sequence>
<protein>
    <submittedName>
        <fullName evidence="9">PIN domain-containing protein</fullName>
    </submittedName>
</protein>
<evidence type="ECO:0000256" key="3">
    <source>
        <dbReference type="ARBA" id="ARBA00022722"/>
    </source>
</evidence>
<dbReference type="InterPro" id="IPR050556">
    <property type="entry name" value="Type_II_TA_system_RNase"/>
</dbReference>
<dbReference type="EMBL" id="CP061800">
    <property type="protein sequence ID" value="QTA86031.1"/>
    <property type="molecule type" value="Genomic_DNA"/>
</dbReference>
<dbReference type="Gene3D" id="3.40.50.1010">
    <property type="entry name" value="5'-nuclease"/>
    <property type="match status" value="1"/>
</dbReference>
<dbReference type="GO" id="GO:0004518">
    <property type="term" value="F:nuclease activity"/>
    <property type="evidence" value="ECO:0007669"/>
    <property type="project" value="UniProtKB-KW"/>
</dbReference>
<dbReference type="InterPro" id="IPR029060">
    <property type="entry name" value="PIN-like_dom_sf"/>
</dbReference>
<evidence type="ECO:0000256" key="2">
    <source>
        <dbReference type="ARBA" id="ARBA00022649"/>
    </source>
</evidence>
<dbReference type="SUPFAM" id="SSF88723">
    <property type="entry name" value="PIN domain-like"/>
    <property type="match status" value="1"/>
</dbReference>
<evidence type="ECO:0000256" key="7">
    <source>
        <dbReference type="ARBA" id="ARBA00038093"/>
    </source>
</evidence>
<dbReference type="Pfam" id="PF01850">
    <property type="entry name" value="PIN"/>
    <property type="match status" value="1"/>
</dbReference>
<evidence type="ECO:0000313" key="10">
    <source>
        <dbReference type="Proteomes" id="UP000663722"/>
    </source>
</evidence>
<gene>
    <name evidence="9" type="ORF">dnm_020490</name>
</gene>
<accession>A0A975BIM5</accession>
<dbReference type="CDD" id="cd18753">
    <property type="entry name" value="PIN_VapC4-5_FitB-like"/>
    <property type="match status" value="1"/>
</dbReference>
<evidence type="ECO:0000313" key="9">
    <source>
        <dbReference type="EMBL" id="QTA86031.1"/>
    </source>
</evidence>
<keyword evidence="4" id="KW-0479">Metal-binding</keyword>
<dbReference type="PANTHER" id="PTHR33653:SF1">
    <property type="entry name" value="RIBONUCLEASE VAPC2"/>
    <property type="match status" value="1"/>
</dbReference>
<proteinExistence type="inferred from homology"/>
<keyword evidence="6" id="KW-0460">Magnesium</keyword>
<dbReference type="Proteomes" id="UP000663722">
    <property type="component" value="Chromosome"/>
</dbReference>
<evidence type="ECO:0000256" key="4">
    <source>
        <dbReference type="ARBA" id="ARBA00022723"/>
    </source>
</evidence>
<comment type="cofactor">
    <cofactor evidence="1">
        <name>Mg(2+)</name>
        <dbReference type="ChEBI" id="CHEBI:18420"/>
    </cofactor>
</comment>
<dbReference type="PANTHER" id="PTHR33653">
    <property type="entry name" value="RIBONUCLEASE VAPC2"/>
    <property type="match status" value="1"/>
</dbReference>
<feature type="domain" description="PIN" evidence="8">
    <location>
        <begin position="4"/>
        <end position="124"/>
    </location>
</feature>
<dbReference type="KEGG" id="dmm:dnm_020490"/>
<organism evidence="9 10">
    <name type="scientific">Desulfonema magnum</name>
    <dbReference type="NCBI Taxonomy" id="45655"/>
    <lineage>
        <taxon>Bacteria</taxon>
        <taxon>Pseudomonadati</taxon>
        <taxon>Thermodesulfobacteriota</taxon>
        <taxon>Desulfobacteria</taxon>
        <taxon>Desulfobacterales</taxon>
        <taxon>Desulfococcaceae</taxon>
        <taxon>Desulfonema</taxon>
    </lineage>
</organism>
<evidence type="ECO:0000259" key="8">
    <source>
        <dbReference type="Pfam" id="PF01850"/>
    </source>
</evidence>
<reference evidence="9" key="1">
    <citation type="journal article" date="2021" name="Microb. Physiol.">
        <title>Proteogenomic Insights into the Physiology of Marine, Sulfate-Reducing, Filamentous Desulfonema limicola and Desulfonema magnum.</title>
        <authorList>
            <person name="Schnaars V."/>
            <person name="Wohlbrand L."/>
            <person name="Scheve S."/>
            <person name="Hinrichs C."/>
            <person name="Reinhardt R."/>
            <person name="Rabus R."/>
        </authorList>
    </citation>
    <scope>NUCLEOTIDE SEQUENCE</scope>
    <source>
        <strain evidence="9">4be13</strain>
    </source>
</reference>
<dbReference type="RefSeq" id="WP_207681841.1">
    <property type="nucleotide sequence ID" value="NZ_CP061800.1"/>
</dbReference>
<evidence type="ECO:0000256" key="1">
    <source>
        <dbReference type="ARBA" id="ARBA00001946"/>
    </source>
</evidence>
<keyword evidence="10" id="KW-1185">Reference proteome</keyword>